<keyword evidence="1" id="KW-0732">Signal</keyword>
<dbReference type="EMBL" id="JABBPG010000005">
    <property type="protein sequence ID" value="NOU51423.1"/>
    <property type="molecule type" value="Genomic_DNA"/>
</dbReference>
<dbReference type="SUPFAM" id="SSF53850">
    <property type="entry name" value="Periplasmic binding protein-like II"/>
    <property type="match status" value="1"/>
</dbReference>
<dbReference type="Proteomes" id="UP000586305">
    <property type="component" value="Unassembled WGS sequence"/>
</dbReference>
<comment type="caution">
    <text evidence="2">The sequence shown here is derived from an EMBL/GenBank/DDBJ whole genome shotgun (WGS) entry which is preliminary data.</text>
</comment>
<gene>
    <name evidence="2" type="ORF">HG263_12875</name>
</gene>
<proteinExistence type="predicted"/>
<evidence type="ECO:0000313" key="2">
    <source>
        <dbReference type="EMBL" id="NOU51423.1"/>
    </source>
</evidence>
<feature type="signal peptide" evidence="1">
    <location>
        <begin position="1"/>
        <end position="22"/>
    </location>
</feature>
<reference evidence="2 3" key="1">
    <citation type="submission" date="2020-04" db="EMBL/GenBank/DDBJ databases">
        <title>Pseudoalteromonas caenipelagi sp. nov., isolated from a tidal flat.</title>
        <authorList>
            <person name="Park S."/>
            <person name="Yoon J.-H."/>
        </authorList>
    </citation>
    <scope>NUCLEOTIDE SEQUENCE [LARGE SCALE GENOMIC DNA]</scope>
    <source>
        <strain evidence="2 3">JBTF-M23</strain>
    </source>
</reference>
<evidence type="ECO:0000313" key="3">
    <source>
        <dbReference type="Proteomes" id="UP000586305"/>
    </source>
</evidence>
<dbReference type="RefSeq" id="WP_171626490.1">
    <property type="nucleotide sequence ID" value="NZ_JABBPG010000005.1"/>
</dbReference>
<dbReference type="AlphaFoldDB" id="A0A849VFY3"/>
<evidence type="ECO:0008006" key="4">
    <source>
        <dbReference type="Google" id="ProtNLM"/>
    </source>
</evidence>
<dbReference type="Gene3D" id="3.40.190.10">
    <property type="entry name" value="Periplasmic binding protein-like II"/>
    <property type="match status" value="2"/>
</dbReference>
<keyword evidence="3" id="KW-1185">Reference proteome</keyword>
<accession>A0A849VFY3</accession>
<organism evidence="2 3">
    <name type="scientific">Pseudoalteromonas caenipelagi</name>
    <dbReference type="NCBI Taxonomy" id="2726988"/>
    <lineage>
        <taxon>Bacteria</taxon>
        <taxon>Pseudomonadati</taxon>
        <taxon>Pseudomonadota</taxon>
        <taxon>Gammaproteobacteria</taxon>
        <taxon>Alteromonadales</taxon>
        <taxon>Pseudoalteromonadaceae</taxon>
        <taxon>Pseudoalteromonas</taxon>
    </lineage>
</organism>
<protein>
    <recommendedName>
        <fullName evidence="4">Solute-binding protein family 3/N-terminal domain-containing protein</fullName>
    </recommendedName>
</protein>
<name>A0A849VFY3_9GAMM</name>
<feature type="chain" id="PRO_5032337695" description="Solute-binding protein family 3/N-terminal domain-containing protein" evidence="1">
    <location>
        <begin position="23"/>
        <end position="242"/>
    </location>
</feature>
<sequence>MKRLYYLALAWLSLLFINIPQAYSQNVPLTPITLSTTNDPRTPLYQQATQVLNVALAELGYELTVVTLPNKRSLSWANLGKVDGELFRVSDLDLASRPNLEQVEQAIAVVDQSVVGKDHIVVDGWPSMKDYTIAYERGTAFLDKNQARFKGVILVNDFHQAIELISMGRADITITSRATAARLLSVSPIMFADVKIHTPPLVEIKLHTYINKQLHPNLAKRLSHLLFKMKQNGRFEQLSQIE</sequence>
<evidence type="ECO:0000256" key="1">
    <source>
        <dbReference type="SAM" id="SignalP"/>
    </source>
</evidence>